<dbReference type="AlphaFoldDB" id="A0A387HPB1"/>
<dbReference type="Gene3D" id="3.50.50.60">
    <property type="entry name" value="FAD/NAD(P)-binding domain"/>
    <property type="match status" value="1"/>
</dbReference>
<keyword evidence="8" id="KW-0521">NADP</keyword>
<evidence type="ECO:0000313" key="17">
    <source>
        <dbReference type="Proteomes" id="UP000271554"/>
    </source>
</evidence>
<evidence type="ECO:0000256" key="8">
    <source>
        <dbReference type="ARBA" id="ARBA00022857"/>
    </source>
</evidence>
<dbReference type="InterPro" id="IPR036188">
    <property type="entry name" value="FAD/NAD-bd_sf"/>
</dbReference>
<evidence type="ECO:0000256" key="11">
    <source>
        <dbReference type="ARBA" id="ARBA00029939"/>
    </source>
</evidence>
<evidence type="ECO:0000256" key="4">
    <source>
        <dbReference type="ARBA" id="ARBA00013076"/>
    </source>
</evidence>
<keyword evidence="7" id="KW-0274">FAD</keyword>
<evidence type="ECO:0000256" key="5">
    <source>
        <dbReference type="ARBA" id="ARBA00016406"/>
    </source>
</evidence>
<keyword evidence="17" id="KW-1185">Reference proteome</keyword>
<accession>A0A387HPB1</accession>
<dbReference type="OrthoDB" id="7527071at2"/>
<protein>
    <recommendedName>
        <fullName evidence="5">L-lysine N6-monooxygenase MbtG</fullName>
        <ecNumber evidence="4">1.14.13.59</ecNumber>
    </recommendedName>
    <alternativeName>
        <fullName evidence="14">Lysine 6-N-hydroxylase</fullName>
    </alternativeName>
    <alternativeName>
        <fullName evidence="13">Lysine N6-hydroxylase</fullName>
    </alternativeName>
    <alternativeName>
        <fullName evidence="11">Lysine-N-oxygenase</fullName>
    </alternativeName>
    <alternativeName>
        <fullName evidence="12">Mycobactin synthase protein G</fullName>
    </alternativeName>
</protein>
<comment type="catalytic activity">
    <reaction evidence="15">
        <text>L-lysine + NADPH + O2 = N(6)-hydroxy-L-lysine + NADP(+) + H2O</text>
        <dbReference type="Rhea" id="RHEA:23228"/>
        <dbReference type="ChEBI" id="CHEBI:15377"/>
        <dbReference type="ChEBI" id="CHEBI:15379"/>
        <dbReference type="ChEBI" id="CHEBI:32551"/>
        <dbReference type="ChEBI" id="CHEBI:57783"/>
        <dbReference type="ChEBI" id="CHEBI:57820"/>
        <dbReference type="ChEBI" id="CHEBI:58349"/>
        <dbReference type="EC" id="1.14.13.59"/>
    </reaction>
</comment>
<proteinExistence type="inferred from homology"/>
<evidence type="ECO:0000256" key="9">
    <source>
        <dbReference type="ARBA" id="ARBA00023002"/>
    </source>
</evidence>
<name>A0A387HPB1_9ACTN</name>
<dbReference type="Pfam" id="PF13434">
    <property type="entry name" value="Lys_Orn_oxgnase"/>
    <property type="match status" value="1"/>
</dbReference>
<comment type="pathway">
    <text evidence="2">Siderophore biosynthesis.</text>
</comment>
<gene>
    <name evidence="16" type="primary">pvdA</name>
    <name evidence="16" type="ORF">DWB77_04975</name>
</gene>
<evidence type="ECO:0000256" key="6">
    <source>
        <dbReference type="ARBA" id="ARBA00022630"/>
    </source>
</evidence>
<evidence type="ECO:0000256" key="14">
    <source>
        <dbReference type="ARBA" id="ARBA00032738"/>
    </source>
</evidence>
<evidence type="ECO:0000256" key="1">
    <source>
        <dbReference type="ARBA" id="ARBA00001974"/>
    </source>
</evidence>
<dbReference type="InterPro" id="IPR025700">
    <property type="entry name" value="Lys/Orn_oxygenase"/>
</dbReference>
<evidence type="ECO:0000256" key="10">
    <source>
        <dbReference type="ARBA" id="ARBA00023033"/>
    </source>
</evidence>
<comment type="similarity">
    <text evidence="3">Belongs to the lysine N(6)-hydroxylase/L-ornithine N(5)-oxygenase family.</text>
</comment>
<dbReference type="GO" id="GO:0047091">
    <property type="term" value="F:L-lysine 6-monooxygenase (NADPH) activity"/>
    <property type="evidence" value="ECO:0007669"/>
    <property type="project" value="UniProtKB-EC"/>
</dbReference>
<evidence type="ECO:0000256" key="3">
    <source>
        <dbReference type="ARBA" id="ARBA00007588"/>
    </source>
</evidence>
<keyword evidence="10 16" id="KW-0503">Monooxygenase</keyword>
<sequence length="432" mass="47745">MPEAVLDLIGVGFGPSNLAVALALDEAEAAPGCDALFLERQSDFGWHTGMLLDEATMQVSFLKDLVTMRNPASPHSYLCYLRDRGRLAAFINQKSLFPLRTEFHDYLAWCAERVGHLVRYGSQVVDIRPVTGPDGTVDLLDVVVHRDGAEEVYRTRNVVIAAGLKPWLPDGVERSDRVWHTSELLHRLPEFDSLAPRSLTVVGAGQSAAEAVAHLHGRFPEAEVRSVFERYGYSPADDSPFANQIFDPDAVDEYYVAPEHVRRRLIDYHRNTNYAVVDLELIQDLYARSYREQVGGARPRLVMMNVSRIASLSQEADAVRLVVEHLPTGKLTEFESDAVVFGTGYRPADPLALLGSLADQLKLDDQARPHLDRDYRLVTTDRVRAGIYLQGPTEHTHGLASTLLSVTAVRAGEILAAVTAAVPDQVLTASAR</sequence>
<dbReference type="KEGG" id="shun:DWB77_04975"/>
<dbReference type="SUPFAM" id="SSF51905">
    <property type="entry name" value="FAD/NAD(P)-binding domain"/>
    <property type="match status" value="2"/>
</dbReference>
<evidence type="ECO:0000256" key="15">
    <source>
        <dbReference type="ARBA" id="ARBA00048407"/>
    </source>
</evidence>
<dbReference type="PANTHER" id="PTHR42802">
    <property type="entry name" value="MONOOXYGENASE"/>
    <property type="match status" value="1"/>
</dbReference>
<keyword evidence="6" id="KW-0285">Flavoprotein</keyword>
<dbReference type="PANTHER" id="PTHR42802:SF1">
    <property type="entry name" value="L-ORNITHINE N(5)-MONOOXYGENASE"/>
    <property type="match status" value="1"/>
</dbReference>
<evidence type="ECO:0000256" key="2">
    <source>
        <dbReference type="ARBA" id="ARBA00004924"/>
    </source>
</evidence>
<evidence type="ECO:0000256" key="13">
    <source>
        <dbReference type="ARBA" id="ARBA00032493"/>
    </source>
</evidence>
<dbReference type="EC" id="1.14.13.59" evidence="4"/>
<evidence type="ECO:0000256" key="7">
    <source>
        <dbReference type="ARBA" id="ARBA00022827"/>
    </source>
</evidence>
<dbReference type="PRINTS" id="PR00368">
    <property type="entry name" value="FADPNR"/>
</dbReference>
<dbReference type="RefSeq" id="WP_120723314.1">
    <property type="nucleotide sequence ID" value="NZ_CP032698.1"/>
</dbReference>
<evidence type="ECO:0000256" key="12">
    <source>
        <dbReference type="ARBA" id="ARBA00031158"/>
    </source>
</evidence>
<dbReference type="Proteomes" id="UP000271554">
    <property type="component" value="Chromosome"/>
</dbReference>
<organism evidence="16 17">
    <name type="scientific">Streptomyces hundungensis</name>
    <dbReference type="NCBI Taxonomy" id="1077946"/>
    <lineage>
        <taxon>Bacteria</taxon>
        <taxon>Bacillati</taxon>
        <taxon>Actinomycetota</taxon>
        <taxon>Actinomycetes</taxon>
        <taxon>Kitasatosporales</taxon>
        <taxon>Streptomycetaceae</taxon>
        <taxon>Streptomyces</taxon>
    </lineage>
</organism>
<keyword evidence="9 16" id="KW-0560">Oxidoreductase</keyword>
<evidence type="ECO:0000313" key="16">
    <source>
        <dbReference type="EMBL" id="AYG82788.1"/>
    </source>
</evidence>
<reference evidence="16 17" key="1">
    <citation type="submission" date="2018-10" db="EMBL/GenBank/DDBJ databases">
        <title>Relationship between Morphology and Antimicrobial Activity in Streptomyces.</title>
        <authorList>
            <person name="Kang H.J."/>
            <person name="Kim S.B."/>
        </authorList>
    </citation>
    <scope>NUCLEOTIDE SEQUENCE [LARGE SCALE GENOMIC DNA]</scope>
    <source>
        <strain evidence="16 17">BH38</strain>
    </source>
</reference>
<comment type="cofactor">
    <cofactor evidence="1">
        <name>FAD</name>
        <dbReference type="ChEBI" id="CHEBI:57692"/>
    </cofactor>
</comment>
<dbReference type="EMBL" id="CP032698">
    <property type="protein sequence ID" value="AYG82788.1"/>
    <property type="molecule type" value="Genomic_DNA"/>
</dbReference>